<reference evidence="1 2" key="1">
    <citation type="submission" date="2018-07" db="EMBL/GenBank/DDBJ databases">
        <title>A high quality draft genome assembly of the barn swallow (H. rustica rustica).</title>
        <authorList>
            <person name="Formenti G."/>
            <person name="Chiara M."/>
            <person name="Poveda L."/>
            <person name="Francoijs K.-J."/>
            <person name="Bonisoli-Alquati A."/>
            <person name="Canova L."/>
            <person name="Gianfranceschi L."/>
            <person name="Horner D.S."/>
            <person name="Saino N."/>
        </authorList>
    </citation>
    <scope>NUCLEOTIDE SEQUENCE [LARGE SCALE GENOMIC DNA]</scope>
    <source>
        <strain evidence="1">Chelidonia</strain>
        <tissue evidence="1">Blood</tissue>
    </source>
</reference>
<evidence type="ECO:0000313" key="1">
    <source>
        <dbReference type="EMBL" id="RMC06314.1"/>
    </source>
</evidence>
<dbReference type="PANTHER" id="PTHR33332">
    <property type="entry name" value="REVERSE TRANSCRIPTASE DOMAIN-CONTAINING PROTEIN"/>
    <property type="match status" value="1"/>
</dbReference>
<organism evidence="1 2">
    <name type="scientific">Hirundo rustica rustica</name>
    <dbReference type="NCBI Taxonomy" id="333673"/>
    <lineage>
        <taxon>Eukaryota</taxon>
        <taxon>Metazoa</taxon>
        <taxon>Chordata</taxon>
        <taxon>Craniata</taxon>
        <taxon>Vertebrata</taxon>
        <taxon>Euteleostomi</taxon>
        <taxon>Archelosauria</taxon>
        <taxon>Archosauria</taxon>
        <taxon>Dinosauria</taxon>
        <taxon>Saurischia</taxon>
        <taxon>Theropoda</taxon>
        <taxon>Coelurosauria</taxon>
        <taxon>Aves</taxon>
        <taxon>Neognathae</taxon>
        <taxon>Neoaves</taxon>
        <taxon>Telluraves</taxon>
        <taxon>Australaves</taxon>
        <taxon>Passeriformes</taxon>
        <taxon>Sylvioidea</taxon>
        <taxon>Hirundinidae</taxon>
        <taxon>Hirundo</taxon>
    </lineage>
</organism>
<proteinExistence type="predicted"/>
<evidence type="ECO:0000313" key="2">
    <source>
        <dbReference type="Proteomes" id="UP000269221"/>
    </source>
</evidence>
<dbReference type="STRING" id="333673.A0A3M0K4U6"/>
<accession>A0A3M0K4U6</accession>
<dbReference type="AlphaFoldDB" id="A0A3M0K4U6"/>
<dbReference type="EMBL" id="QRBI01000120">
    <property type="protein sequence ID" value="RMC06314.1"/>
    <property type="molecule type" value="Genomic_DNA"/>
</dbReference>
<dbReference type="Proteomes" id="UP000269221">
    <property type="component" value="Unassembled WGS sequence"/>
</dbReference>
<sequence length="128" mass="14651">MSIYNKDGKEDPGTYRPASLTSVLGKDMEQTILSAIMWHKWSNQGIRPSQHGFGNGRLYLTNLICFYDKVTHLVDEKEVVIVFYLDFSKAFNTNSPGETVCTWLGQLYSLQKMSYWAGVLICWRVGML</sequence>
<comment type="caution">
    <text evidence="1">The sequence shown here is derived from an EMBL/GenBank/DDBJ whole genome shotgun (WGS) entry which is preliminary data.</text>
</comment>
<gene>
    <name evidence="1" type="ORF">DUI87_15745</name>
</gene>
<keyword evidence="2" id="KW-1185">Reference proteome</keyword>
<protein>
    <submittedName>
        <fullName evidence="1">Uncharacterized protein</fullName>
    </submittedName>
</protein>
<name>A0A3M0K4U6_HIRRU</name>
<dbReference type="OrthoDB" id="416454at2759"/>